<sequence>MLSTSNIGSLKKPSLYSPSYQYGSSMDGTVEALQQNAYAKGRIDGAKDMQVELIKRGNALFQLAFQRASEITDLLVNAAAANNITIYDFHLKVEDWDNISSLIIVKLEDYVDDKIDLFYRAASEISDQYNDDAFHWDYMITYDSDALNTGKIFADGFKHLYEHTARPRKT</sequence>
<protein>
    <submittedName>
        <fullName evidence="1">Uncharacterized protein</fullName>
    </submittedName>
</protein>
<keyword evidence="2" id="KW-1185">Reference proteome</keyword>
<dbReference type="RefSeq" id="WP_217791529.1">
    <property type="nucleotide sequence ID" value="NZ_JAHSPG010000008.1"/>
</dbReference>
<evidence type="ECO:0000313" key="1">
    <source>
        <dbReference type="EMBL" id="MBV4357877.1"/>
    </source>
</evidence>
<proteinExistence type="predicted"/>
<reference evidence="1" key="1">
    <citation type="submission" date="2021-06" db="EMBL/GenBank/DDBJ databases">
        <authorList>
            <person name="Huq M.A."/>
        </authorList>
    </citation>
    <scope>NUCLEOTIDE SEQUENCE</scope>
    <source>
        <strain evidence="1">MAH-26</strain>
    </source>
</reference>
<dbReference type="Proteomes" id="UP000812270">
    <property type="component" value="Unassembled WGS sequence"/>
</dbReference>
<dbReference type="EMBL" id="JAHSPG010000008">
    <property type="protein sequence ID" value="MBV4357877.1"/>
    <property type="molecule type" value="Genomic_DNA"/>
</dbReference>
<name>A0A9E2SAT0_9BACT</name>
<accession>A0A9E2SAT0</accession>
<evidence type="ECO:0000313" key="2">
    <source>
        <dbReference type="Proteomes" id="UP000812270"/>
    </source>
</evidence>
<gene>
    <name evidence="1" type="ORF">KTO63_12005</name>
</gene>
<comment type="caution">
    <text evidence="1">The sequence shown here is derived from an EMBL/GenBank/DDBJ whole genome shotgun (WGS) entry which is preliminary data.</text>
</comment>
<organism evidence="1 2">
    <name type="scientific">Pinibacter aurantiacus</name>
    <dbReference type="NCBI Taxonomy" id="2851599"/>
    <lineage>
        <taxon>Bacteria</taxon>
        <taxon>Pseudomonadati</taxon>
        <taxon>Bacteroidota</taxon>
        <taxon>Chitinophagia</taxon>
        <taxon>Chitinophagales</taxon>
        <taxon>Chitinophagaceae</taxon>
        <taxon>Pinibacter</taxon>
    </lineage>
</organism>
<dbReference type="AlphaFoldDB" id="A0A9E2SAT0"/>